<evidence type="ECO:0000256" key="3">
    <source>
        <dbReference type="ARBA" id="ARBA00011950"/>
    </source>
</evidence>
<dbReference type="Proteomes" id="UP000050836">
    <property type="component" value="Unassembled WGS sequence"/>
</dbReference>
<proteinExistence type="inferred from homology"/>
<comment type="pathway">
    <text evidence="1">Cofactor biosynthesis; molybdopterin biosynthesis.</text>
</comment>
<comment type="similarity">
    <text evidence="2">Belongs to the MoaE family.</text>
</comment>
<evidence type="ECO:0000256" key="11">
    <source>
        <dbReference type="ARBA" id="ARBA00049878"/>
    </source>
</evidence>
<evidence type="ECO:0000256" key="7">
    <source>
        <dbReference type="ARBA" id="ARBA00029745"/>
    </source>
</evidence>
<evidence type="ECO:0000256" key="8">
    <source>
        <dbReference type="ARBA" id="ARBA00030407"/>
    </source>
</evidence>
<dbReference type="PANTHER" id="PTHR23404">
    <property type="entry name" value="MOLYBDOPTERIN SYNTHASE RELATED"/>
    <property type="match status" value="1"/>
</dbReference>
<evidence type="ECO:0000256" key="6">
    <source>
        <dbReference type="ARBA" id="ARBA00026066"/>
    </source>
</evidence>
<dbReference type="InterPro" id="IPR036563">
    <property type="entry name" value="MoaE_sf"/>
</dbReference>
<dbReference type="RefSeq" id="WP_054656889.1">
    <property type="nucleotide sequence ID" value="NZ_BAZI01000005.1"/>
</dbReference>
<dbReference type="UniPathway" id="UPA00344"/>
<keyword evidence="5" id="KW-0501">Molybdenum cofactor biosynthesis</keyword>
<dbReference type="GO" id="GO:0006777">
    <property type="term" value="P:Mo-molybdopterin cofactor biosynthetic process"/>
    <property type="evidence" value="ECO:0007669"/>
    <property type="project" value="UniProtKB-KW"/>
</dbReference>
<evidence type="ECO:0000256" key="4">
    <source>
        <dbReference type="ARBA" id="ARBA00013858"/>
    </source>
</evidence>
<dbReference type="Gene3D" id="3.90.1170.40">
    <property type="entry name" value="Molybdopterin biosynthesis MoaE subunit"/>
    <property type="match status" value="1"/>
</dbReference>
<dbReference type="InterPro" id="IPR003448">
    <property type="entry name" value="Mopterin_biosynth_MoaE"/>
</dbReference>
<dbReference type="CDD" id="cd00756">
    <property type="entry name" value="MoaE"/>
    <property type="match status" value="1"/>
</dbReference>
<dbReference type="EMBL" id="LLXS01000010">
    <property type="protein sequence ID" value="KRG43956.1"/>
    <property type="molecule type" value="Genomic_DNA"/>
</dbReference>
<evidence type="ECO:0000256" key="1">
    <source>
        <dbReference type="ARBA" id="ARBA00005046"/>
    </source>
</evidence>
<dbReference type="AlphaFoldDB" id="A0A0R0ASD4"/>
<evidence type="ECO:0000313" key="12">
    <source>
        <dbReference type="EMBL" id="KRG43956.1"/>
    </source>
</evidence>
<dbReference type="SUPFAM" id="SSF54690">
    <property type="entry name" value="Molybdopterin synthase subunit MoaE"/>
    <property type="match status" value="1"/>
</dbReference>
<protein>
    <recommendedName>
        <fullName evidence="4">Molybdopterin synthase catalytic subunit</fullName>
        <ecNumber evidence="3">2.8.1.12</ecNumber>
    </recommendedName>
    <alternativeName>
        <fullName evidence="9">MPT synthase subunit 2</fullName>
    </alternativeName>
    <alternativeName>
        <fullName evidence="7">Molybdenum cofactor biosynthesis protein E</fullName>
    </alternativeName>
    <alternativeName>
        <fullName evidence="8">Molybdopterin-converting factor large subunit</fullName>
    </alternativeName>
    <alternativeName>
        <fullName evidence="10">Molybdopterin-converting factor subunit 2</fullName>
    </alternativeName>
</protein>
<evidence type="ECO:0000256" key="9">
    <source>
        <dbReference type="ARBA" id="ARBA00030781"/>
    </source>
</evidence>
<keyword evidence="13" id="KW-1185">Reference proteome</keyword>
<gene>
    <name evidence="12" type="ORF">ARC78_06435</name>
</gene>
<evidence type="ECO:0000256" key="10">
    <source>
        <dbReference type="ARBA" id="ARBA00032474"/>
    </source>
</evidence>
<comment type="catalytic activity">
    <reaction evidence="11">
        <text>2 [molybdopterin-synthase sulfur-carrier protein]-C-terminal-Gly-aminoethanethioate + cyclic pyranopterin phosphate + H2O = molybdopterin + 2 [molybdopterin-synthase sulfur-carrier protein]-C-terminal Gly-Gly + 2 H(+)</text>
        <dbReference type="Rhea" id="RHEA:26333"/>
        <dbReference type="Rhea" id="RHEA-COMP:12202"/>
        <dbReference type="Rhea" id="RHEA-COMP:19907"/>
        <dbReference type="ChEBI" id="CHEBI:15377"/>
        <dbReference type="ChEBI" id="CHEBI:15378"/>
        <dbReference type="ChEBI" id="CHEBI:58698"/>
        <dbReference type="ChEBI" id="CHEBI:59648"/>
        <dbReference type="ChEBI" id="CHEBI:90778"/>
        <dbReference type="ChEBI" id="CHEBI:232372"/>
        <dbReference type="EC" id="2.8.1.12"/>
    </reaction>
</comment>
<evidence type="ECO:0000313" key="13">
    <source>
        <dbReference type="Proteomes" id="UP000050836"/>
    </source>
</evidence>
<name>A0A0R0ASD4_9GAMM</name>
<reference evidence="12 13" key="1">
    <citation type="submission" date="2015-10" db="EMBL/GenBank/DDBJ databases">
        <title>Genome sequencing and analysis of members of genus Stenotrophomonas.</title>
        <authorList>
            <person name="Patil P.P."/>
            <person name="Midha S."/>
            <person name="Patil P.B."/>
        </authorList>
    </citation>
    <scope>NUCLEOTIDE SEQUENCE [LARGE SCALE GENOMIC DNA]</scope>
    <source>
        <strain evidence="12 13">JCM 9942</strain>
    </source>
</reference>
<dbReference type="Pfam" id="PF02391">
    <property type="entry name" value="MoaE"/>
    <property type="match status" value="1"/>
</dbReference>
<dbReference type="OrthoDB" id="9803224at2"/>
<dbReference type="GO" id="GO:0030366">
    <property type="term" value="F:molybdopterin synthase activity"/>
    <property type="evidence" value="ECO:0007669"/>
    <property type="project" value="UniProtKB-EC"/>
</dbReference>
<organism evidence="12 13">
    <name type="scientific">Stenotrophomonas pictorum JCM 9942</name>
    <dbReference type="NCBI Taxonomy" id="1236960"/>
    <lineage>
        <taxon>Bacteria</taxon>
        <taxon>Pseudomonadati</taxon>
        <taxon>Pseudomonadota</taxon>
        <taxon>Gammaproteobacteria</taxon>
        <taxon>Lysobacterales</taxon>
        <taxon>Lysobacteraceae</taxon>
        <taxon>Stenotrophomonas</taxon>
    </lineage>
</organism>
<comment type="caution">
    <text evidence="12">The sequence shown here is derived from an EMBL/GenBank/DDBJ whole genome shotgun (WGS) entry which is preliminary data.</text>
</comment>
<accession>A0A0R0ASD4</accession>
<evidence type="ECO:0000256" key="5">
    <source>
        <dbReference type="ARBA" id="ARBA00023150"/>
    </source>
</evidence>
<comment type="subunit">
    <text evidence="6">Heterotetramer of 2 MoaD subunits and 2 MoaE subunits. Also stable as homodimer. The enzyme changes between these two forms during catalysis.</text>
</comment>
<dbReference type="EC" id="2.8.1.12" evidence="3"/>
<evidence type="ECO:0000256" key="2">
    <source>
        <dbReference type="ARBA" id="ARBA00005426"/>
    </source>
</evidence>
<sequence>MRTGSLWKIVERANGRVDPAEAIDFVSDPAFGGIDVFIGKVRDLNQGRGVQGITYDLFEPLVMNEFQRLVAEVEADFGPRIKLYVAHAKGRLAVGDVAVVVAAGTPHRDEAFRACRQLIEAVKHRSPIWKQEHYLDGDSQWSEGCALCEPVVGPADERHVHEHPH</sequence>